<evidence type="ECO:0000313" key="5">
    <source>
        <dbReference type="EMBL" id="GFH45532.1"/>
    </source>
</evidence>
<dbReference type="EMBL" id="BLLK01000020">
    <property type="protein sequence ID" value="GFH45532.1"/>
    <property type="molecule type" value="Genomic_DNA"/>
</dbReference>
<dbReference type="SUPFAM" id="SSF53335">
    <property type="entry name" value="S-adenosyl-L-methionine-dependent methyltransferases"/>
    <property type="match status" value="1"/>
</dbReference>
<gene>
    <name evidence="5" type="ORF">CTEN210_02006</name>
</gene>
<dbReference type="InterPro" id="IPR029063">
    <property type="entry name" value="SAM-dependent_MTases_sf"/>
</dbReference>
<dbReference type="PANTHER" id="PTHR12176">
    <property type="entry name" value="SAM-DEPENDENT METHYLTRANSFERASE SUPERFAMILY PROTEIN"/>
    <property type="match status" value="1"/>
</dbReference>
<evidence type="ECO:0000259" key="4">
    <source>
        <dbReference type="Pfam" id="PF13847"/>
    </source>
</evidence>
<accession>A0AAD3CG75</accession>
<proteinExistence type="inferred from homology"/>
<feature type="domain" description="Methyltransferase" evidence="4">
    <location>
        <begin position="48"/>
        <end position="210"/>
    </location>
</feature>
<dbReference type="Proteomes" id="UP001054902">
    <property type="component" value="Unassembled WGS sequence"/>
</dbReference>
<dbReference type="Pfam" id="PF13847">
    <property type="entry name" value="Methyltransf_31"/>
    <property type="match status" value="1"/>
</dbReference>
<organism evidence="5 6">
    <name type="scientific">Chaetoceros tenuissimus</name>
    <dbReference type="NCBI Taxonomy" id="426638"/>
    <lineage>
        <taxon>Eukaryota</taxon>
        <taxon>Sar</taxon>
        <taxon>Stramenopiles</taxon>
        <taxon>Ochrophyta</taxon>
        <taxon>Bacillariophyta</taxon>
        <taxon>Coscinodiscophyceae</taxon>
        <taxon>Chaetocerotophycidae</taxon>
        <taxon>Chaetocerotales</taxon>
        <taxon>Chaetocerotaceae</taxon>
        <taxon>Chaetoceros</taxon>
    </lineage>
</organism>
<dbReference type="InterPro" id="IPR025714">
    <property type="entry name" value="Methyltranfer_dom"/>
</dbReference>
<dbReference type="InterPro" id="IPR051419">
    <property type="entry name" value="Lys/N-term_MeTrsfase_sf"/>
</dbReference>
<evidence type="ECO:0000313" key="6">
    <source>
        <dbReference type="Proteomes" id="UP001054902"/>
    </source>
</evidence>
<dbReference type="GO" id="GO:0032259">
    <property type="term" value="P:methylation"/>
    <property type="evidence" value="ECO:0007669"/>
    <property type="project" value="UniProtKB-KW"/>
</dbReference>
<dbReference type="AlphaFoldDB" id="A0AAD3CG75"/>
<dbReference type="Gene3D" id="3.40.50.150">
    <property type="entry name" value="Vaccinia Virus protein VP39"/>
    <property type="match status" value="1"/>
</dbReference>
<keyword evidence="3" id="KW-0808">Transferase</keyword>
<evidence type="ECO:0000256" key="1">
    <source>
        <dbReference type="ARBA" id="ARBA00008361"/>
    </source>
</evidence>
<sequence length="277" mass="32330">MQKEKTLQFWDDFYEKEEQTKEWIVQPSQHILNMIEEHLPSSSDVADSLHILEIGCGNSQFSLILWEYLNNKIECNEIDLESVHVTATDVSSVCIDSNLQRDSERMKKFGQHSFHYKILNVLQENQSCQHKFHLVLDKGCLDTFLFRSGKNEETSILHTLLDNVHSWLKDDGKYIIFSPRQKIKALRDYNGFASVEKVKIACTGDLDGKSSDEETIYIHICTKNKLYQIGDVPFRSNMNNVPDFCSSCKISFHEFRKGEAMSGKRETYWFRTWINHT</sequence>
<reference evidence="5 6" key="1">
    <citation type="journal article" date="2021" name="Sci. Rep.">
        <title>The genome of the diatom Chaetoceros tenuissimus carries an ancient integrated fragment of an extant virus.</title>
        <authorList>
            <person name="Hongo Y."/>
            <person name="Kimura K."/>
            <person name="Takaki Y."/>
            <person name="Yoshida Y."/>
            <person name="Baba S."/>
            <person name="Kobayashi G."/>
            <person name="Nagasaki K."/>
            <person name="Hano T."/>
            <person name="Tomaru Y."/>
        </authorList>
    </citation>
    <scope>NUCLEOTIDE SEQUENCE [LARGE SCALE GENOMIC DNA]</scope>
    <source>
        <strain evidence="5 6">NIES-3715</strain>
    </source>
</reference>
<evidence type="ECO:0000256" key="3">
    <source>
        <dbReference type="ARBA" id="ARBA00022679"/>
    </source>
</evidence>
<keyword evidence="6" id="KW-1185">Reference proteome</keyword>
<dbReference type="GO" id="GO:0008168">
    <property type="term" value="F:methyltransferase activity"/>
    <property type="evidence" value="ECO:0007669"/>
    <property type="project" value="UniProtKB-KW"/>
</dbReference>
<keyword evidence="2" id="KW-0489">Methyltransferase</keyword>
<comment type="similarity">
    <text evidence="1">Belongs to the methyltransferase superfamily.</text>
</comment>
<protein>
    <recommendedName>
        <fullName evidence="4">Methyltransferase domain-containing protein</fullName>
    </recommendedName>
</protein>
<name>A0AAD3CG75_9STRA</name>
<evidence type="ECO:0000256" key="2">
    <source>
        <dbReference type="ARBA" id="ARBA00022603"/>
    </source>
</evidence>
<comment type="caution">
    <text evidence="5">The sequence shown here is derived from an EMBL/GenBank/DDBJ whole genome shotgun (WGS) entry which is preliminary data.</text>
</comment>